<dbReference type="Proteomes" id="UP000253420">
    <property type="component" value="Unassembled WGS sequence"/>
</dbReference>
<name>A0A368K0T3_9HYPH</name>
<gene>
    <name evidence="1" type="ORF">DUT91_20550</name>
</gene>
<protein>
    <recommendedName>
        <fullName evidence="3">Polysaccharide export protein</fullName>
    </recommendedName>
</protein>
<dbReference type="AlphaFoldDB" id="A0A368K0T3"/>
<sequence length="69" mass="7458">MRVSGRVSEHISRRFSGRIILTALGAALLATSGCSSYHPAPAAFHAALNRPYMLDAGDRLRITVFDQAD</sequence>
<feature type="non-terminal residue" evidence="1">
    <location>
        <position position="69"/>
    </location>
</feature>
<evidence type="ECO:0008006" key="3">
    <source>
        <dbReference type="Google" id="ProtNLM"/>
    </source>
</evidence>
<dbReference type="PROSITE" id="PS51257">
    <property type="entry name" value="PROKAR_LIPOPROTEIN"/>
    <property type="match status" value="1"/>
</dbReference>
<reference evidence="1 2" key="1">
    <citation type="submission" date="2018-07" db="EMBL/GenBank/DDBJ databases">
        <title>The draft genome of Phyllobacterium salinisoli.</title>
        <authorList>
            <person name="Liu L."/>
            <person name="Li L."/>
            <person name="Zhang X."/>
            <person name="Liang L."/>
        </authorList>
    </citation>
    <scope>NUCLEOTIDE SEQUENCE [LARGE SCALE GENOMIC DNA]</scope>
    <source>
        <strain evidence="1 2">LLAN61</strain>
    </source>
</reference>
<comment type="caution">
    <text evidence="1">The sequence shown here is derived from an EMBL/GenBank/DDBJ whole genome shotgun (WGS) entry which is preliminary data.</text>
</comment>
<evidence type="ECO:0000313" key="2">
    <source>
        <dbReference type="Proteomes" id="UP000253420"/>
    </source>
</evidence>
<accession>A0A368K0T3</accession>
<evidence type="ECO:0000313" key="1">
    <source>
        <dbReference type="EMBL" id="RCS22012.1"/>
    </source>
</evidence>
<keyword evidence="2" id="KW-1185">Reference proteome</keyword>
<proteinExistence type="predicted"/>
<dbReference type="EMBL" id="QOZG01000011">
    <property type="protein sequence ID" value="RCS22012.1"/>
    <property type="molecule type" value="Genomic_DNA"/>
</dbReference>
<organism evidence="1 2">
    <name type="scientific">Phyllobacterium salinisoli</name>
    <dbReference type="NCBI Taxonomy" id="1899321"/>
    <lineage>
        <taxon>Bacteria</taxon>
        <taxon>Pseudomonadati</taxon>
        <taxon>Pseudomonadota</taxon>
        <taxon>Alphaproteobacteria</taxon>
        <taxon>Hyphomicrobiales</taxon>
        <taxon>Phyllobacteriaceae</taxon>
        <taxon>Phyllobacterium</taxon>
    </lineage>
</organism>